<evidence type="ECO:0000259" key="9">
    <source>
        <dbReference type="Pfam" id="PF01794"/>
    </source>
</evidence>
<evidence type="ECO:0000313" key="11">
    <source>
        <dbReference type="Proteomes" id="UP000298714"/>
    </source>
</evidence>
<reference evidence="11" key="1">
    <citation type="submission" date="2019-04" db="EMBL/GenBank/DDBJ databases">
        <title>Complete genome sequence of Sphingomonas sp. W1-2-3.</title>
        <authorList>
            <person name="Im W.T."/>
        </authorList>
    </citation>
    <scope>NUCLEOTIDE SEQUENCE [LARGE SCALE GENOMIC DNA]</scope>
    <source>
        <strain evidence="11">W1-2-3</strain>
    </source>
</reference>
<keyword evidence="5" id="KW-0408">Iron</keyword>
<evidence type="ECO:0000256" key="4">
    <source>
        <dbReference type="ARBA" id="ARBA00022989"/>
    </source>
</evidence>
<dbReference type="InterPro" id="IPR022837">
    <property type="entry name" value="MsrQ-like"/>
</dbReference>
<feature type="domain" description="Ferric oxidoreductase" evidence="9">
    <location>
        <begin position="117"/>
        <end position="222"/>
    </location>
</feature>
<accession>A0A4D7CB27</accession>
<keyword evidence="11" id="KW-1185">Reference proteome</keyword>
<dbReference type="InterPro" id="IPR013130">
    <property type="entry name" value="Fe3_Rdtase_TM_dom"/>
</dbReference>
<evidence type="ECO:0000256" key="3">
    <source>
        <dbReference type="ARBA" id="ARBA00022692"/>
    </source>
</evidence>
<dbReference type="GO" id="GO:0005886">
    <property type="term" value="C:plasma membrane"/>
    <property type="evidence" value="ECO:0007669"/>
    <property type="project" value="TreeGrafter"/>
</dbReference>
<evidence type="ECO:0000256" key="1">
    <source>
        <dbReference type="ARBA" id="ARBA00004141"/>
    </source>
</evidence>
<protein>
    <recommendedName>
        <fullName evidence="9">Ferric oxidoreductase domain-containing protein</fullName>
    </recommendedName>
</protein>
<dbReference type="EMBL" id="CP039704">
    <property type="protein sequence ID" value="QCI78846.1"/>
    <property type="molecule type" value="Genomic_DNA"/>
</dbReference>
<evidence type="ECO:0000256" key="7">
    <source>
        <dbReference type="SAM" id="MobiDB-lite"/>
    </source>
</evidence>
<dbReference type="Proteomes" id="UP000298714">
    <property type="component" value="Chromosome"/>
</dbReference>
<feature type="transmembrane region" description="Helical" evidence="8">
    <location>
        <begin position="174"/>
        <end position="193"/>
    </location>
</feature>
<evidence type="ECO:0000256" key="2">
    <source>
        <dbReference type="ARBA" id="ARBA00022448"/>
    </source>
</evidence>
<gene>
    <name evidence="10" type="ORF">E6W36_02200</name>
</gene>
<feature type="transmembrane region" description="Helical" evidence="8">
    <location>
        <begin position="107"/>
        <end position="125"/>
    </location>
</feature>
<dbReference type="PANTHER" id="PTHR36964:SF1">
    <property type="entry name" value="PROTEIN-METHIONINE-SULFOXIDE REDUCTASE HEME-BINDING SUBUNIT MSRQ"/>
    <property type="match status" value="1"/>
</dbReference>
<feature type="region of interest" description="Disordered" evidence="7">
    <location>
        <begin position="24"/>
        <end position="68"/>
    </location>
</feature>
<dbReference type="Pfam" id="PF01794">
    <property type="entry name" value="Ferric_reduct"/>
    <property type="match status" value="1"/>
</dbReference>
<sequence>MGRAAGSGDCPQAGCRTPGLRAVAGASDAISQRRRDQPLRPAGGGEGRRGAAAHQRGQDRQEGDPQLAGRVSRQRLFRTSWLLLALPSLLLIPGGDTAELTALSGEIAAKLLLVALTVSPLIAALRPWPRLRVVAARLVRHRRAIGVAAFCYALIHLAYYVADMGRLDDMLAELGAPGIWTGWAAFALMLPLAATSNDAAVRRLKQGWKRLQRLAYPAALLTFAHWVWVHDGLQEALLYCTPLALLQIIRIISQQRAARHLADI</sequence>
<proteinExistence type="predicted"/>
<dbReference type="AlphaFoldDB" id="A0A4D7CB27"/>
<dbReference type="PANTHER" id="PTHR36964">
    <property type="entry name" value="PROTEIN-METHIONINE-SULFOXIDE REDUCTASE HEME-BINDING SUBUNIT MSRQ"/>
    <property type="match status" value="1"/>
</dbReference>
<keyword evidence="4 8" id="KW-1133">Transmembrane helix</keyword>
<dbReference type="GO" id="GO:0010181">
    <property type="term" value="F:FMN binding"/>
    <property type="evidence" value="ECO:0007669"/>
    <property type="project" value="TreeGrafter"/>
</dbReference>
<evidence type="ECO:0000313" key="10">
    <source>
        <dbReference type="EMBL" id="QCI78846.1"/>
    </source>
</evidence>
<dbReference type="GO" id="GO:0016679">
    <property type="term" value="F:oxidoreductase activity, acting on diphenols and related substances as donors"/>
    <property type="evidence" value="ECO:0007669"/>
    <property type="project" value="TreeGrafter"/>
</dbReference>
<dbReference type="KEGG" id="hgn:E6W36_02200"/>
<feature type="transmembrane region" description="Helical" evidence="8">
    <location>
        <begin position="145"/>
        <end position="162"/>
    </location>
</feature>
<evidence type="ECO:0000256" key="5">
    <source>
        <dbReference type="ARBA" id="ARBA00023004"/>
    </source>
</evidence>
<name>A0A4D7CB27_9SPHN</name>
<feature type="transmembrane region" description="Helical" evidence="8">
    <location>
        <begin position="76"/>
        <end position="95"/>
    </location>
</feature>
<evidence type="ECO:0000256" key="8">
    <source>
        <dbReference type="SAM" id="Phobius"/>
    </source>
</evidence>
<keyword evidence="3 8" id="KW-0812">Transmembrane</keyword>
<keyword evidence="2" id="KW-0813">Transport</keyword>
<dbReference type="GO" id="GO:0020037">
    <property type="term" value="F:heme binding"/>
    <property type="evidence" value="ECO:0007669"/>
    <property type="project" value="TreeGrafter"/>
</dbReference>
<evidence type="ECO:0000256" key="6">
    <source>
        <dbReference type="ARBA" id="ARBA00023136"/>
    </source>
</evidence>
<comment type="subcellular location">
    <subcellularLocation>
        <location evidence="1">Membrane</location>
        <topology evidence="1">Multi-pass membrane protein</topology>
    </subcellularLocation>
</comment>
<organism evidence="10 11">
    <name type="scientific">Hankyongella ginsenosidimutans</name>
    <dbReference type="NCBI Taxonomy" id="1763828"/>
    <lineage>
        <taxon>Bacteria</taxon>
        <taxon>Pseudomonadati</taxon>
        <taxon>Pseudomonadota</taxon>
        <taxon>Alphaproteobacteria</taxon>
        <taxon>Sphingomonadales</taxon>
        <taxon>Sphingomonadaceae</taxon>
        <taxon>Hankyongella</taxon>
    </lineage>
</organism>
<keyword evidence="6 8" id="KW-0472">Membrane</keyword>